<dbReference type="EMBL" id="LAZR01000816">
    <property type="protein sequence ID" value="KKN57172.1"/>
    <property type="molecule type" value="Genomic_DNA"/>
</dbReference>
<reference evidence="2" key="1">
    <citation type="journal article" date="2015" name="Nature">
        <title>Complex archaea that bridge the gap between prokaryotes and eukaryotes.</title>
        <authorList>
            <person name="Spang A."/>
            <person name="Saw J.H."/>
            <person name="Jorgensen S.L."/>
            <person name="Zaremba-Niedzwiedzka K."/>
            <person name="Martijn J."/>
            <person name="Lind A.E."/>
            <person name="van Eijk R."/>
            <person name="Schleper C."/>
            <person name="Guy L."/>
            <person name="Ettema T.J."/>
        </authorList>
    </citation>
    <scope>NUCLEOTIDE SEQUENCE</scope>
</reference>
<organism evidence="2">
    <name type="scientific">marine sediment metagenome</name>
    <dbReference type="NCBI Taxonomy" id="412755"/>
    <lineage>
        <taxon>unclassified sequences</taxon>
        <taxon>metagenomes</taxon>
        <taxon>ecological metagenomes</taxon>
    </lineage>
</organism>
<comment type="caution">
    <text evidence="2">The sequence shown here is derived from an EMBL/GenBank/DDBJ whole genome shotgun (WGS) entry which is preliminary data.</text>
</comment>
<dbReference type="AlphaFoldDB" id="A0A0F9S4H9"/>
<name>A0A0F9S4H9_9ZZZZ</name>
<proteinExistence type="predicted"/>
<accession>A0A0F9S4H9</accession>
<feature type="region of interest" description="Disordered" evidence="1">
    <location>
        <begin position="60"/>
        <end position="96"/>
    </location>
</feature>
<evidence type="ECO:0000256" key="1">
    <source>
        <dbReference type="SAM" id="MobiDB-lite"/>
    </source>
</evidence>
<gene>
    <name evidence="2" type="ORF">LCGC14_0565000</name>
</gene>
<protein>
    <submittedName>
        <fullName evidence="2">Uncharacterized protein</fullName>
    </submittedName>
</protein>
<evidence type="ECO:0000313" key="2">
    <source>
        <dbReference type="EMBL" id="KKN57172.1"/>
    </source>
</evidence>
<sequence>MEYLVILMAVLMLACFGLQVFVSRGHDLSNEARIDRLLIENRRLVQLLTAYKLSDRSPEIGHQYVGPGPFNPETFRQDAPDIGPNAEAGAPPPDALPETAVIQDLAGIVTPMLGGDPERG</sequence>